<protein>
    <submittedName>
        <fullName evidence="1">Uncharacterized protein</fullName>
    </submittedName>
</protein>
<organism evidence="1 2">
    <name type="scientific">Phlebia brevispora</name>
    <dbReference type="NCBI Taxonomy" id="194682"/>
    <lineage>
        <taxon>Eukaryota</taxon>
        <taxon>Fungi</taxon>
        <taxon>Dikarya</taxon>
        <taxon>Basidiomycota</taxon>
        <taxon>Agaricomycotina</taxon>
        <taxon>Agaricomycetes</taxon>
        <taxon>Polyporales</taxon>
        <taxon>Meruliaceae</taxon>
        <taxon>Phlebia</taxon>
    </lineage>
</organism>
<sequence length="323" mass="36747">MDPSEPTSFNHRALKLSTGHTYHFVDQLPADYESATTTNLVLIHGFPDFWYGWRYQIKPLVDRGYRVIVPDMLGYGGTDKPVDPVEYSYSKLSNDLVALLDALDIPKAVFIGHDWGSLTAQRVVLFHPDRVLALAILAVAYWPPSRVYVPLEEFVKQEPSWGYMLYFASDQSTKDIDSNPRRFFDTVYRTPGSQDTSIVKGGGMQAAITGEASKEGREHLFNEQVMAYYLENFKSMHGPLNYYRTTKYRYEEEKDLPVSPPPDLPVLFIGGSKDPTSLPSLVDHAKSYVPQLESEMFDDSHWLMIGESKDAVTERIATWLEQI</sequence>
<reference evidence="1" key="1">
    <citation type="submission" date="2022-07" db="EMBL/GenBank/DDBJ databases">
        <title>Genome Sequence of Phlebia brevispora.</title>
        <authorList>
            <person name="Buettner E."/>
        </authorList>
    </citation>
    <scope>NUCLEOTIDE SEQUENCE</scope>
    <source>
        <strain evidence="1">MPL23</strain>
    </source>
</reference>
<comment type="caution">
    <text evidence="1">The sequence shown here is derived from an EMBL/GenBank/DDBJ whole genome shotgun (WGS) entry which is preliminary data.</text>
</comment>
<evidence type="ECO:0000313" key="1">
    <source>
        <dbReference type="EMBL" id="KAJ3526003.1"/>
    </source>
</evidence>
<keyword evidence="2" id="KW-1185">Reference proteome</keyword>
<accession>A0ACC1RUU9</accession>
<proteinExistence type="predicted"/>
<gene>
    <name evidence="1" type="ORF">NM688_g8317</name>
</gene>
<dbReference type="EMBL" id="JANHOG010002200">
    <property type="protein sequence ID" value="KAJ3526003.1"/>
    <property type="molecule type" value="Genomic_DNA"/>
</dbReference>
<name>A0ACC1RUU9_9APHY</name>
<dbReference type="Proteomes" id="UP001148662">
    <property type="component" value="Unassembled WGS sequence"/>
</dbReference>
<evidence type="ECO:0000313" key="2">
    <source>
        <dbReference type="Proteomes" id="UP001148662"/>
    </source>
</evidence>